<keyword evidence="5" id="KW-1133">Transmembrane helix</keyword>
<comment type="similarity">
    <text evidence="1">Belongs to the PsbT family.</text>
</comment>
<keyword evidence="4" id="KW-0812">Transmembrane</keyword>
<evidence type="ECO:0000256" key="2">
    <source>
        <dbReference type="ARBA" id="ARBA00022528"/>
    </source>
</evidence>
<dbReference type="GO" id="GO:0005737">
    <property type="term" value="C:cytoplasm"/>
    <property type="evidence" value="ECO:0007669"/>
    <property type="project" value="UniProtKB-ARBA"/>
</dbReference>
<dbReference type="PANTHER" id="PTHR36411">
    <property type="match status" value="1"/>
</dbReference>
<accession>A0A7T8FZV1</accession>
<dbReference type="InterPro" id="IPR001743">
    <property type="entry name" value="PSII_PsbT"/>
</dbReference>
<proteinExistence type="inferred from homology"/>
<sequence>MEALVYTSPPVSTSGIIFLAIPLRDPPRIRSDK</sequence>
<dbReference type="AlphaFoldDB" id="A0A7T8FZV1"/>
<geneLocation type="chloroplast" evidence="9"/>
<dbReference type="SUPFAM" id="SSF161029">
    <property type="entry name" value="Photosystem II reaction center protein T, PsbT"/>
    <property type="match status" value="1"/>
</dbReference>
<evidence type="ECO:0000256" key="7">
    <source>
        <dbReference type="ARBA" id="ARBA00023136"/>
    </source>
</evidence>
<organism evidence="9">
    <name type="scientific">Megaloselaginella exaltata</name>
    <dbReference type="NCBI Taxonomy" id="3140882"/>
    <lineage>
        <taxon>Eukaryota</taxon>
        <taxon>Viridiplantae</taxon>
        <taxon>Streptophyta</taxon>
        <taxon>Embryophyta</taxon>
        <taxon>Tracheophyta</taxon>
        <taxon>Lycopodiopsida</taxon>
        <taxon>Selaginellales</taxon>
        <taxon>Selaginellaceae</taxon>
        <taxon>Gymnogynoideae</taxon>
        <taxon>Megaloselaginella</taxon>
    </lineage>
</organism>
<protein>
    <submittedName>
        <fullName evidence="9">Photosystem II protein T</fullName>
    </submittedName>
</protein>
<evidence type="ECO:0000313" key="9">
    <source>
        <dbReference type="EMBL" id="QQP17302.1"/>
    </source>
</evidence>
<dbReference type="GO" id="GO:0015979">
    <property type="term" value="P:photosynthesis"/>
    <property type="evidence" value="ECO:0007669"/>
    <property type="project" value="UniProtKB-KW"/>
</dbReference>
<evidence type="ECO:0000256" key="5">
    <source>
        <dbReference type="ARBA" id="ARBA00022989"/>
    </source>
</evidence>
<dbReference type="InterPro" id="IPR037268">
    <property type="entry name" value="PSII_PsbT_sf"/>
</dbReference>
<name>A0A7T8FZV1_9TRAC</name>
<evidence type="ECO:0000256" key="3">
    <source>
        <dbReference type="ARBA" id="ARBA00022531"/>
    </source>
</evidence>
<keyword evidence="9" id="KW-0934">Plastid</keyword>
<dbReference type="EMBL" id="MN427927">
    <property type="protein sequence ID" value="QQP17302.1"/>
    <property type="molecule type" value="Genomic_DNA"/>
</dbReference>
<keyword evidence="8" id="KW-0604">Photosystem II</keyword>
<evidence type="ECO:0000256" key="6">
    <source>
        <dbReference type="ARBA" id="ARBA00023078"/>
    </source>
</evidence>
<keyword evidence="6" id="KW-0793">Thylakoid</keyword>
<dbReference type="Pfam" id="PF01405">
    <property type="entry name" value="PsbT"/>
    <property type="match status" value="1"/>
</dbReference>
<keyword evidence="2 9" id="KW-0150">Chloroplast</keyword>
<dbReference type="GO" id="GO:0009539">
    <property type="term" value="C:photosystem II reaction center"/>
    <property type="evidence" value="ECO:0007669"/>
    <property type="project" value="InterPro"/>
</dbReference>
<evidence type="ECO:0000256" key="8">
    <source>
        <dbReference type="ARBA" id="ARBA00023276"/>
    </source>
</evidence>
<evidence type="ECO:0000256" key="1">
    <source>
        <dbReference type="ARBA" id="ARBA00008658"/>
    </source>
</evidence>
<reference evidence="9" key="1">
    <citation type="journal article" date="2020" name="Mol. Phylogenet. Evol.">
        <title>Plastome-based phylogenomics resolves the placement of the sanguinolenta group in the spikemoss of lycophyte (Selaginellaceae).</title>
        <authorList>
            <person name="Zhang H.-R."/>
            <person name="Wei R."/>
            <person name="Xiang Q.-P."/>
            <person name="Zhang X.-C."/>
        </authorList>
    </citation>
    <scope>NUCLEOTIDE SEQUENCE</scope>
</reference>
<keyword evidence="3" id="KW-0602">Photosynthesis</keyword>
<dbReference type="PANTHER" id="PTHR36411:SF2">
    <property type="entry name" value="PHOTOSYSTEM II REACTION CENTER PROTEIN T"/>
    <property type="match status" value="1"/>
</dbReference>
<keyword evidence="7" id="KW-0472">Membrane</keyword>
<evidence type="ECO:0000256" key="4">
    <source>
        <dbReference type="ARBA" id="ARBA00022692"/>
    </source>
</evidence>
<gene>
    <name evidence="9" type="primary">psbT</name>
</gene>